<comment type="caution">
    <text evidence="1">The sequence shown here is derived from an EMBL/GenBank/DDBJ whole genome shotgun (WGS) entry which is preliminary data.</text>
</comment>
<proteinExistence type="predicted"/>
<sequence>MNDRTPLMDSGSYRDSEEVEAAALVEQLESSSGAPACVFVARYDLKRGATLDYVHPKHMEKQIQGTEQQVFISGLHTVSNDIITFKNNGLYGIAAFHAYHHAT</sequence>
<dbReference type="GO" id="GO:0005811">
    <property type="term" value="C:lipid droplet"/>
    <property type="evidence" value="ECO:0007669"/>
    <property type="project" value="TreeGrafter"/>
</dbReference>
<dbReference type="PANTHER" id="PTHR28153">
    <property type="entry name" value="PROTEIN, PUTATIVE-RELATED"/>
    <property type="match status" value="1"/>
</dbReference>
<organism evidence="1 2">
    <name type="scientific">Kipferlia bialata</name>
    <dbReference type="NCBI Taxonomy" id="797122"/>
    <lineage>
        <taxon>Eukaryota</taxon>
        <taxon>Metamonada</taxon>
        <taxon>Carpediemonas-like organisms</taxon>
        <taxon>Kipferlia</taxon>
    </lineage>
</organism>
<dbReference type="EMBL" id="BDIP01006009">
    <property type="protein sequence ID" value="GIQ90298.1"/>
    <property type="molecule type" value="Genomic_DNA"/>
</dbReference>
<dbReference type="InterPro" id="IPR053056">
    <property type="entry name" value="Lipid_Metab_Assoc_Protein"/>
</dbReference>
<dbReference type="Proteomes" id="UP000265618">
    <property type="component" value="Unassembled WGS sequence"/>
</dbReference>
<name>A0A9K3GPD2_9EUKA</name>
<dbReference type="Pfam" id="PF09804">
    <property type="entry name" value="DENND11"/>
    <property type="match status" value="1"/>
</dbReference>
<feature type="non-terminal residue" evidence="1">
    <location>
        <position position="103"/>
    </location>
</feature>
<dbReference type="InterPro" id="IPR018626">
    <property type="entry name" value="LCHN/Anr2"/>
</dbReference>
<dbReference type="OrthoDB" id="2152680at2759"/>
<evidence type="ECO:0000313" key="1">
    <source>
        <dbReference type="EMBL" id="GIQ90298.1"/>
    </source>
</evidence>
<evidence type="ECO:0000313" key="2">
    <source>
        <dbReference type="Proteomes" id="UP000265618"/>
    </source>
</evidence>
<dbReference type="AlphaFoldDB" id="A0A9K3GPD2"/>
<accession>A0A9K3GPD2</accession>
<keyword evidence="2" id="KW-1185">Reference proteome</keyword>
<reference evidence="1 2" key="1">
    <citation type="journal article" date="2018" name="PLoS ONE">
        <title>The draft genome of Kipferlia bialata reveals reductive genome evolution in fornicate parasites.</title>
        <authorList>
            <person name="Tanifuji G."/>
            <person name="Takabayashi S."/>
            <person name="Kume K."/>
            <person name="Takagi M."/>
            <person name="Nakayama T."/>
            <person name="Kamikawa R."/>
            <person name="Inagaki Y."/>
            <person name="Hashimoto T."/>
        </authorList>
    </citation>
    <scope>NUCLEOTIDE SEQUENCE [LARGE SCALE GENOMIC DNA]</scope>
    <source>
        <strain evidence="1">NY0173</strain>
    </source>
</reference>
<dbReference type="PANTHER" id="PTHR28153:SF1">
    <property type="entry name" value="DUF4484 DOMAIN-CONTAINING PROTEIN"/>
    <property type="match status" value="1"/>
</dbReference>
<gene>
    <name evidence="1" type="ORF">KIPB_013038</name>
</gene>
<protein>
    <submittedName>
        <fullName evidence="1">Uncharacterized protein</fullName>
    </submittedName>
</protein>